<dbReference type="SUPFAM" id="SSF90123">
    <property type="entry name" value="ABC transporter transmembrane region"/>
    <property type="match status" value="1"/>
</dbReference>
<keyword evidence="3 5" id="KW-1133">Transmembrane helix</keyword>
<evidence type="ECO:0000313" key="8">
    <source>
        <dbReference type="EMBL" id="SBO97193.1"/>
    </source>
</evidence>
<dbReference type="Gene3D" id="3.40.50.300">
    <property type="entry name" value="P-loop containing nucleotide triphosphate hydrolases"/>
    <property type="match status" value="1"/>
</dbReference>
<organism evidence="8">
    <name type="scientific">Nonomuraea gerenzanensis</name>
    <dbReference type="NCBI Taxonomy" id="93944"/>
    <lineage>
        <taxon>Bacteria</taxon>
        <taxon>Bacillati</taxon>
        <taxon>Actinomycetota</taxon>
        <taxon>Actinomycetes</taxon>
        <taxon>Streptosporangiales</taxon>
        <taxon>Streptosporangiaceae</taxon>
        <taxon>Nonomuraea</taxon>
    </lineage>
</organism>
<dbReference type="PANTHER" id="PTHR43394">
    <property type="entry name" value="ATP-DEPENDENT PERMEASE MDL1, MITOCHONDRIAL"/>
    <property type="match status" value="1"/>
</dbReference>
<dbReference type="PANTHER" id="PTHR43394:SF1">
    <property type="entry name" value="ATP-BINDING CASSETTE SUB-FAMILY B MEMBER 10, MITOCHONDRIAL"/>
    <property type="match status" value="1"/>
</dbReference>
<feature type="transmembrane region" description="Helical" evidence="5">
    <location>
        <begin position="254"/>
        <end position="273"/>
    </location>
</feature>
<dbReference type="InterPro" id="IPR017871">
    <property type="entry name" value="ABC_transporter-like_CS"/>
</dbReference>
<dbReference type="GO" id="GO:0005886">
    <property type="term" value="C:plasma membrane"/>
    <property type="evidence" value="ECO:0007669"/>
    <property type="project" value="UniProtKB-SubCell"/>
</dbReference>
<feature type="domain" description="ABC transmembrane type-1" evidence="7">
    <location>
        <begin position="28"/>
        <end position="302"/>
    </location>
</feature>
<dbReference type="Gene3D" id="1.20.1560.10">
    <property type="entry name" value="ABC transporter type 1, transmembrane domain"/>
    <property type="match status" value="1"/>
</dbReference>
<keyword evidence="2 5" id="KW-0812">Transmembrane</keyword>
<dbReference type="InterPro" id="IPR039421">
    <property type="entry name" value="Type_1_exporter"/>
</dbReference>
<comment type="subcellular location">
    <subcellularLocation>
        <location evidence="1">Cell membrane</location>
        <topology evidence="1">Multi-pass membrane protein</topology>
    </subcellularLocation>
</comment>
<gene>
    <name evidence="8" type="ORF">BN4615_P6709</name>
</gene>
<dbReference type="EMBL" id="LT559118">
    <property type="protein sequence ID" value="SBO97193.1"/>
    <property type="molecule type" value="Genomic_DNA"/>
</dbReference>
<dbReference type="InterPro" id="IPR011527">
    <property type="entry name" value="ABC1_TM_dom"/>
</dbReference>
<dbReference type="PROSITE" id="PS50929">
    <property type="entry name" value="ABC_TM1F"/>
    <property type="match status" value="1"/>
</dbReference>
<dbReference type="PROSITE" id="PS00211">
    <property type="entry name" value="ABC_TRANSPORTER_1"/>
    <property type="match status" value="1"/>
</dbReference>
<dbReference type="GO" id="GO:0016887">
    <property type="term" value="F:ATP hydrolysis activity"/>
    <property type="evidence" value="ECO:0007669"/>
    <property type="project" value="InterPro"/>
</dbReference>
<feature type="transmembrane region" description="Helical" evidence="5">
    <location>
        <begin position="164"/>
        <end position="183"/>
    </location>
</feature>
<feature type="transmembrane region" description="Helical" evidence="5">
    <location>
        <begin position="26"/>
        <end position="52"/>
    </location>
</feature>
<feature type="domain" description="ABC transporter" evidence="6">
    <location>
        <begin position="325"/>
        <end position="566"/>
    </location>
</feature>
<dbReference type="InterPro" id="IPR027417">
    <property type="entry name" value="P-loop_NTPase"/>
</dbReference>
<dbReference type="Pfam" id="PF00005">
    <property type="entry name" value="ABC_tran"/>
    <property type="match status" value="1"/>
</dbReference>
<dbReference type="GO" id="GO:0005524">
    <property type="term" value="F:ATP binding"/>
    <property type="evidence" value="ECO:0007669"/>
    <property type="project" value="InterPro"/>
</dbReference>
<dbReference type="GO" id="GO:0015421">
    <property type="term" value="F:ABC-type oligopeptide transporter activity"/>
    <property type="evidence" value="ECO:0007669"/>
    <property type="project" value="TreeGrafter"/>
</dbReference>
<evidence type="ECO:0000256" key="1">
    <source>
        <dbReference type="ARBA" id="ARBA00004651"/>
    </source>
</evidence>
<dbReference type="InterPro" id="IPR036640">
    <property type="entry name" value="ABC1_TM_sf"/>
</dbReference>
<dbReference type="Pfam" id="PF00664">
    <property type="entry name" value="ABC_membrane"/>
    <property type="match status" value="1"/>
</dbReference>
<dbReference type="PROSITE" id="PS50893">
    <property type="entry name" value="ABC_TRANSPORTER_2"/>
    <property type="match status" value="1"/>
</dbReference>
<evidence type="ECO:0000256" key="4">
    <source>
        <dbReference type="ARBA" id="ARBA00023136"/>
    </source>
</evidence>
<keyword evidence="4 5" id="KW-0472">Membrane</keyword>
<evidence type="ECO:0000256" key="5">
    <source>
        <dbReference type="SAM" id="Phobius"/>
    </source>
</evidence>
<dbReference type="SUPFAM" id="SSF52540">
    <property type="entry name" value="P-loop containing nucleoside triphosphate hydrolases"/>
    <property type="match status" value="1"/>
</dbReference>
<protein>
    <submittedName>
        <fullName evidence="8">ABC transporter transmembrane protein</fullName>
    </submittedName>
</protein>
<feature type="transmembrane region" description="Helical" evidence="5">
    <location>
        <begin position="64"/>
        <end position="82"/>
    </location>
</feature>
<name>A0A1M4EF40_9ACTN</name>
<evidence type="ECO:0000259" key="7">
    <source>
        <dbReference type="PROSITE" id="PS50929"/>
    </source>
</evidence>
<proteinExistence type="predicted"/>
<evidence type="ECO:0000256" key="2">
    <source>
        <dbReference type="ARBA" id="ARBA00022692"/>
    </source>
</evidence>
<feature type="transmembrane region" description="Helical" evidence="5">
    <location>
        <begin position="140"/>
        <end position="158"/>
    </location>
</feature>
<dbReference type="RefSeq" id="WP_225265979.1">
    <property type="nucleotide sequence ID" value="NZ_CP084058.1"/>
</dbReference>
<dbReference type="AlphaFoldDB" id="A0A1M4EF40"/>
<evidence type="ECO:0000259" key="6">
    <source>
        <dbReference type="PROSITE" id="PS50893"/>
    </source>
</evidence>
<accession>A0A1M4EF40</accession>
<dbReference type="CDD" id="cd07346">
    <property type="entry name" value="ABC_6TM_exporters"/>
    <property type="match status" value="1"/>
</dbReference>
<reference evidence="8" key="1">
    <citation type="submission" date="2016-04" db="EMBL/GenBank/DDBJ databases">
        <authorList>
            <person name="Evans L.H."/>
            <person name="Alamgir A."/>
            <person name="Owens N."/>
            <person name="Weber N.D."/>
            <person name="Virtaneva K."/>
            <person name="Barbian K."/>
            <person name="Babar A."/>
            <person name="Rosenke K."/>
        </authorList>
    </citation>
    <scope>NUCLEOTIDE SEQUENCE</scope>
    <source>
        <strain evidence="8">Nono1</strain>
    </source>
</reference>
<sequence>MSAADRREPRTGSEILRTALRRNAGAMAGGTVLMGLYQAGETAFPIALGLIVEHALQERSLGSLGWSIVALAVIITTVSLSWRFGMRILQKANTTEAHRWRVRVADCGLQPVARDTGLKSGEVLTVATEDADQTADIIEVVPLLISSLVAVLITAVALGVADLWLGVLVIVGTIAILTILSVLSKRIGEATREQQARVARAGAKVADLISGLRPLHGFGGNQAAFLSYRKVSAQARDQAVGVARINGAYAGAALALNAILAAAVTLAAGWLALSGRISIGQLVMAVGLAQFIIEPLKLFSEMPKYVMIARASADRMALVLAAPPVMDPGTERPSPGGGLEVDSVSHGSLRELKFHVAAGEFVAVAAYQAREAADLAAILAVHVPPGAYEGVVRVGGRELQDLSVEALREHLLVNPYHAEIFAGTLRTNLDPSGTGRPVEAAVEASMLTDVVALHPEGLDHEVRDRGANLSGGQRQRLSLARALAADPGILVLHDPTTAVDAVTEQLIARNVAELRRGRTMIVITSSPALLDAADRVLVLDGGVVTAEDTHRHLLHTDETYRQAVAR</sequence>
<dbReference type="InterPro" id="IPR003439">
    <property type="entry name" value="ABC_transporter-like_ATP-bd"/>
</dbReference>
<evidence type="ECO:0000256" key="3">
    <source>
        <dbReference type="ARBA" id="ARBA00022989"/>
    </source>
</evidence>